<dbReference type="InterPro" id="IPR017441">
    <property type="entry name" value="Protein_kinase_ATP_BS"/>
</dbReference>
<keyword evidence="1" id="KW-0067">ATP-binding</keyword>
<dbReference type="PANTHER" id="PTHR11909">
    <property type="entry name" value="CASEIN KINASE-RELATED"/>
    <property type="match status" value="1"/>
</dbReference>
<dbReference type="InterPro" id="IPR011009">
    <property type="entry name" value="Kinase-like_dom_sf"/>
</dbReference>
<gene>
    <name evidence="4" type="ORF">LshimejAT787_0503400</name>
</gene>
<dbReference type="Gene3D" id="1.10.510.10">
    <property type="entry name" value="Transferase(Phosphotransferase) domain 1"/>
    <property type="match status" value="1"/>
</dbReference>
<dbReference type="Proteomes" id="UP001063166">
    <property type="component" value="Unassembled WGS sequence"/>
</dbReference>
<feature type="domain" description="Protein kinase" evidence="3">
    <location>
        <begin position="16"/>
        <end position="302"/>
    </location>
</feature>
<dbReference type="SUPFAM" id="SSF56112">
    <property type="entry name" value="Protein kinase-like (PK-like)"/>
    <property type="match status" value="1"/>
</dbReference>
<dbReference type="InterPro" id="IPR050235">
    <property type="entry name" value="CK1_Ser-Thr_kinase"/>
</dbReference>
<dbReference type="EMBL" id="BRPK01000005">
    <property type="protein sequence ID" value="GLB38475.1"/>
    <property type="molecule type" value="Genomic_DNA"/>
</dbReference>
<keyword evidence="1" id="KW-0547">Nucleotide-binding</keyword>
<dbReference type="Pfam" id="PF00069">
    <property type="entry name" value="Pkinase"/>
    <property type="match status" value="1"/>
</dbReference>
<dbReference type="OrthoDB" id="5979581at2759"/>
<feature type="region of interest" description="Disordered" evidence="2">
    <location>
        <begin position="298"/>
        <end position="323"/>
    </location>
</feature>
<dbReference type="InterPro" id="IPR000719">
    <property type="entry name" value="Prot_kinase_dom"/>
</dbReference>
<comment type="caution">
    <text evidence="4">The sequence shown here is derived from an EMBL/GenBank/DDBJ whole genome shotgun (WGS) entry which is preliminary data.</text>
</comment>
<accession>A0A9P3PLE2</accession>
<evidence type="ECO:0000313" key="5">
    <source>
        <dbReference type="Proteomes" id="UP001063166"/>
    </source>
</evidence>
<proteinExistence type="predicted"/>
<evidence type="ECO:0000256" key="1">
    <source>
        <dbReference type="PROSITE-ProRule" id="PRU10141"/>
    </source>
</evidence>
<evidence type="ECO:0000256" key="2">
    <source>
        <dbReference type="SAM" id="MobiDB-lite"/>
    </source>
</evidence>
<organism evidence="4 5">
    <name type="scientific">Lyophyllum shimeji</name>
    <name type="common">Hon-shimeji</name>
    <name type="synonym">Tricholoma shimeji</name>
    <dbReference type="NCBI Taxonomy" id="47721"/>
    <lineage>
        <taxon>Eukaryota</taxon>
        <taxon>Fungi</taxon>
        <taxon>Dikarya</taxon>
        <taxon>Basidiomycota</taxon>
        <taxon>Agaricomycotina</taxon>
        <taxon>Agaricomycetes</taxon>
        <taxon>Agaricomycetidae</taxon>
        <taxon>Agaricales</taxon>
        <taxon>Tricholomatineae</taxon>
        <taxon>Lyophyllaceae</taxon>
        <taxon>Lyophyllum</taxon>
    </lineage>
</organism>
<dbReference type="PROSITE" id="PS00107">
    <property type="entry name" value="PROTEIN_KINASE_ATP"/>
    <property type="match status" value="1"/>
</dbReference>
<evidence type="ECO:0000313" key="4">
    <source>
        <dbReference type="EMBL" id="GLB38475.1"/>
    </source>
</evidence>
<dbReference type="SMART" id="SM00220">
    <property type="entry name" value="S_TKc"/>
    <property type="match status" value="1"/>
</dbReference>
<feature type="binding site" evidence="1">
    <location>
        <position position="45"/>
    </location>
    <ligand>
        <name>ATP</name>
        <dbReference type="ChEBI" id="CHEBI:30616"/>
    </ligand>
</feature>
<dbReference type="AlphaFoldDB" id="A0A9P3PLE2"/>
<dbReference type="GO" id="GO:0004672">
    <property type="term" value="F:protein kinase activity"/>
    <property type="evidence" value="ECO:0007669"/>
    <property type="project" value="InterPro"/>
</dbReference>
<evidence type="ECO:0000259" key="3">
    <source>
        <dbReference type="PROSITE" id="PS50011"/>
    </source>
</evidence>
<dbReference type="PROSITE" id="PS50011">
    <property type="entry name" value="PROTEIN_KINASE_DOM"/>
    <property type="match status" value="1"/>
</dbReference>
<sequence>MSHSNNPPIPRYLGNWCLGRILGSGYSGSIFEAQHVHTGQVVALKVQHVDHECLTNRYERYLYPLLQGGLGMPTLWASGVQGVWDYLAIDLLGASLDNLYRQLGGPAVPLDLGSVCCIAMQVIARLECMHARGVLHRDIQLGNTVVGRDSYSRTLYMIDFGFSKRYIDPRTRRHIPDSKEKRDFIGNYWFSSVNVHCRGKVPSRRDDLEAAALMFIHLLTPRGLSWTRNGVPKTDAAHRVLKNQKRKARPEDLCRGLPAEFEEFLRYCRSLSFAEQPDYARWIEEFRELKVEEGYGDSDEFIWPPPNPQKRPEATPRRTRTPGVVAPDAMESILNGLTNLDLDRTGVRQVLGDRKNVEEAVRQARANLKDDSTATREVIEISSDSEGCSVDVVLVPKAKRLAKLTARASDATNNAALSSLVREFLEVMKCNSSRALTKDGFAFLDALYKQLEDPSVFVAPMRTSRPRSDIQKAEVKDPSYVKLGAVARLKREVGTARSNKEMAAMVAEFGKVTNNSTGRTITKDGFAFFEGLADRLMALQ</sequence>
<dbReference type="CDD" id="cd14016">
    <property type="entry name" value="STKc_CK1"/>
    <property type="match status" value="1"/>
</dbReference>
<protein>
    <recommendedName>
        <fullName evidence="3">Protein kinase domain-containing protein</fullName>
    </recommendedName>
</protein>
<reference evidence="4" key="1">
    <citation type="submission" date="2022-07" db="EMBL/GenBank/DDBJ databases">
        <title>The genome of Lyophyllum shimeji provides insight into the initial evolution of ectomycorrhizal fungal genome.</title>
        <authorList>
            <person name="Kobayashi Y."/>
            <person name="Shibata T."/>
            <person name="Hirakawa H."/>
            <person name="Shigenobu S."/>
            <person name="Nishiyama T."/>
            <person name="Yamada A."/>
            <person name="Hasebe M."/>
            <person name="Kawaguchi M."/>
        </authorList>
    </citation>
    <scope>NUCLEOTIDE SEQUENCE</scope>
    <source>
        <strain evidence="4">AT787</strain>
    </source>
</reference>
<name>A0A9P3PLE2_LYOSH</name>
<keyword evidence="5" id="KW-1185">Reference proteome</keyword>
<dbReference type="GO" id="GO:0005524">
    <property type="term" value="F:ATP binding"/>
    <property type="evidence" value="ECO:0007669"/>
    <property type="project" value="UniProtKB-UniRule"/>
</dbReference>